<evidence type="ECO:0000256" key="9">
    <source>
        <dbReference type="SAM" id="Phobius"/>
    </source>
</evidence>
<evidence type="ECO:0000256" key="2">
    <source>
        <dbReference type="ARBA" id="ARBA00022448"/>
    </source>
</evidence>
<dbReference type="PROSITE" id="PS50929">
    <property type="entry name" value="ABC_TM1F"/>
    <property type="match status" value="1"/>
</dbReference>
<proteinExistence type="predicted"/>
<evidence type="ECO:0000259" key="11">
    <source>
        <dbReference type="PROSITE" id="PS50929"/>
    </source>
</evidence>
<keyword evidence="8 9" id="KW-0472">Membrane</keyword>
<feature type="transmembrane region" description="Helical" evidence="9">
    <location>
        <begin position="167"/>
        <end position="185"/>
    </location>
</feature>
<protein>
    <submittedName>
        <fullName evidence="12">ABC transporter ATP-binding protein</fullName>
    </submittedName>
</protein>
<dbReference type="Pfam" id="PF00664">
    <property type="entry name" value="ABC_membrane"/>
    <property type="match status" value="1"/>
</dbReference>
<sequence length="597" mass="66884">MKLLYSYLRHYWGLLALALLLAAINQVFSLLDPYIFRQIIDRHVVKSGESAFHDGFWEFLRGGAGILILQAMGVAMVSRIAKNFQDYYTNVITQRLGAQLYSDGLRHSLDLPYQVFEDQRSGETLGKLQKVRTDVERLIQSFVNVLFISLVGIIFVMWYAISVYWPIAAVYFLTIPLLGSLSLFLSRRIKVIQKTIVAETTALAGSTTESLRNIELIKSLGLAQQETKRLNATTDKILKLELKKVRYLRSLSFVQGTFVNLMRNVILLMLLFLVVQKVISVGEFFSFFIYSFAIFGPLQEMGSIINIYRETEASLANYQLILDTPKEVKPTHPQVVEKIETLTFDDVHFKHLSASTSALDGISFETRLGETIAFVGPSGSGKTTLVKLLVGLYPPASGQIRYNNISGIHLDLDRLREQIGFVTQDTQLFAGTIRENLLFVAPQATDEQCLRALHQAAADGLLARAPQGLDTVIGEGGVKVSGGEKQRLSIARALLRRPTLLVFDEATSSLDSLTEEEISTTVRELSGSRQHITILIAHRLSTILHADKIFVLERGHIAEQGRHDELLAQKGLYYAMWRQQIGERPAPTAAPKRLEKV</sequence>
<dbReference type="GO" id="GO:0005886">
    <property type="term" value="C:plasma membrane"/>
    <property type="evidence" value="ECO:0007669"/>
    <property type="project" value="UniProtKB-SubCell"/>
</dbReference>
<dbReference type="GO" id="GO:0034040">
    <property type="term" value="F:ATPase-coupled lipid transmembrane transporter activity"/>
    <property type="evidence" value="ECO:0007669"/>
    <property type="project" value="TreeGrafter"/>
</dbReference>
<keyword evidence="4 9" id="KW-0812">Transmembrane</keyword>
<dbReference type="GO" id="GO:0005524">
    <property type="term" value="F:ATP binding"/>
    <property type="evidence" value="ECO:0007669"/>
    <property type="project" value="UniProtKB-KW"/>
</dbReference>
<dbReference type="InterPro" id="IPR039421">
    <property type="entry name" value="Type_1_exporter"/>
</dbReference>
<reference evidence="12 13" key="1">
    <citation type="submission" date="2019-04" db="EMBL/GenBank/DDBJ databases">
        <authorList>
            <person name="Feng G."/>
            <person name="Zhang J."/>
            <person name="Zhu H."/>
        </authorList>
    </citation>
    <scope>NUCLEOTIDE SEQUENCE [LARGE SCALE GENOMIC DNA]</scope>
    <source>
        <strain evidence="12 13">9PBR-1</strain>
    </source>
</reference>
<feature type="domain" description="ABC transporter" evidence="10">
    <location>
        <begin position="342"/>
        <end position="579"/>
    </location>
</feature>
<evidence type="ECO:0000256" key="1">
    <source>
        <dbReference type="ARBA" id="ARBA00004651"/>
    </source>
</evidence>
<dbReference type="InterPro" id="IPR003439">
    <property type="entry name" value="ABC_transporter-like_ATP-bd"/>
</dbReference>
<comment type="subcellular location">
    <subcellularLocation>
        <location evidence="1">Cell membrane</location>
        <topology evidence="1">Multi-pass membrane protein</topology>
    </subcellularLocation>
</comment>
<dbReference type="CDD" id="cd07346">
    <property type="entry name" value="ABC_6TM_exporters"/>
    <property type="match status" value="1"/>
</dbReference>
<keyword evidence="2" id="KW-0813">Transport</keyword>
<dbReference type="Gene3D" id="1.20.1560.10">
    <property type="entry name" value="ABC transporter type 1, transmembrane domain"/>
    <property type="match status" value="1"/>
</dbReference>
<keyword evidence="3" id="KW-1003">Cell membrane</keyword>
<dbReference type="EMBL" id="SRMB01000001">
    <property type="protein sequence ID" value="TGE28254.1"/>
    <property type="molecule type" value="Genomic_DNA"/>
</dbReference>
<name>A0A4Z0QEU2_9BACT</name>
<evidence type="ECO:0000313" key="13">
    <source>
        <dbReference type="Proteomes" id="UP000298471"/>
    </source>
</evidence>
<evidence type="ECO:0000256" key="3">
    <source>
        <dbReference type="ARBA" id="ARBA00022475"/>
    </source>
</evidence>
<evidence type="ECO:0000256" key="8">
    <source>
        <dbReference type="ARBA" id="ARBA00023136"/>
    </source>
</evidence>
<dbReference type="PANTHER" id="PTHR24221">
    <property type="entry name" value="ATP-BINDING CASSETTE SUB-FAMILY B"/>
    <property type="match status" value="1"/>
</dbReference>
<evidence type="ECO:0000256" key="6">
    <source>
        <dbReference type="ARBA" id="ARBA00022840"/>
    </source>
</evidence>
<dbReference type="GO" id="GO:0016887">
    <property type="term" value="F:ATP hydrolysis activity"/>
    <property type="evidence" value="ECO:0007669"/>
    <property type="project" value="InterPro"/>
</dbReference>
<dbReference type="GO" id="GO:0140359">
    <property type="term" value="F:ABC-type transporter activity"/>
    <property type="evidence" value="ECO:0007669"/>
    <property type="project" value="InterPro"/>
</dbReference>
<dbReference type="Pfam" id="PF00005">
    <property type="entry name" value="ABC_tran"/>
    <property type="match status" value="1"/>
</dbReference>
<evidence type="ECO:0000259" key="10">
    <source>
        <dbReference type="PROSITE" id="PS50893"/>
    </source>
</evidence>
<dbReference type="InterPro" id="IPR017871">
    <property type="entry name" value="ABC_transporter-like_CS"/>
</dbReference>
<comment type="caution">
    <text evidence="12">The sequence shown here is derived from an EMBL/GenBank/DDBJ whole genome shotgun (WGS) entry which is preliminary data.</text>
</comment>
<keyword evidence="5" id="KW-0547">Nucleotide-binding</keyword>
<dbReference type="SUPFAM" id="SSF52540">
    <property type="entry name" value="P-loop containing nucleoside triphosphate hydrolases"/>
    <property type="match status" value="1"/>
</dbReference>
<dbReference type="RefSeq" id="WP_135391625.1">
    <property type="nucleotide sequence ID" value="NZ_SRMB01000001.1"/>
</dbReference>
<dbReference type="InterPro" id="IPR003593">
    <property type="entry name" value="AAA+_ATPase"/>
</dbReference>
<keyword evidence="13" id="KW-1185">Reference proteome</keyword>
<evidence type="ECO:0000256" key="4">
    <source>
        <dbReference type="ARBA" id="ARBA00022692"/>
    </source>
</evidence>
<dbReference type="OrthoDB" id="1522160at2"/>
<accession>A0A4Z0QEU2</accession>
<evidence type="ECO:0000313" key="12">
    <source>
        <dbReference type="EMBL" id="TGE28254.1"/>
    </source>
</evidence>
<dbReference type="PROSITE" id="PS50893">
    <property type="entry name" value="ABC_TRANSPORTER_2"/>
    <property type="match status" value="1"/>
</dbReference>
<dbReference type="Gene3D" id="3.40.50.300">
    <property type="entry name" value="P-loop containing nucleotide triphosphate hydrolases"/>
    <property type="match status" value="1"/>
</dbReference>
<dbReference type="InterPro" id="IPR036640">
    <property type="entry name" value="ABC1_TM_sf"/>
</dbReference>
<feature type="domain" description="ABC transmembrane type-1" evidence="11">
    <location>
        <begin position="16"/>
        <end position="310"/>
    </location>
</feature>
<dbReference type="InterPro" id="IPR011527">
    <property type="entry name" value="ABC1_TM_dom"/>
</dbReference>
<dbReference type="InterPro" id="IPR027417">
    <property type="entry name" value="P-loop_NTPase"/>
</dbReference>
<evidence type="ECO:0000256" key="7">
    <source>
        <dbReference type="ARBA" id="ARBA00022989"/>
    </source>
</evidence>
<evidence type="ECO:0000256" key="5">
    <source>
        <dbReference type="ARBA" id="ARBA00022741"/>
    </source>
</evidence>
<dbReference type="Proteomes" id="UP000298471">
    <property type="component" value="Unassembled WGS sequence"/>
</dbReference>
<organism evidence="12 13">
    <name type="scientific">Hymenobacter metallicola</name>
    <dbReference type="NCBI Taxonomy" id="2563114"/>
    <lineage>
        <taxon>Bacteria</taxon>
        <taxon>Pseudomonadati</taxon>
        <taxon>Bacteroidota</taxon>
        <taxon>Cytophagia</taxon>
        <taxon>Cytophagales</taxon>
        <taxon>Hymenobacteraceae</taxon>
        <taxon>Hymenobacter</taxon>
    </lineage>
</organism>
<feature type="transmembrane region" description="Helical" evidence="9">
    <location>
        <begin position="142"/>
        <end position="161"/>
    </location>
</feature>
<dbReference type="SUPFAM" id="SSF90123">
    <property type="entry name" value="ABC transporter transmembrane region"/>
    <property type="match status" value="1"/>
</dbReference>
<gene>
    <name evidence="12" type="ORF">E5K02_01965</name>
</gene>
<dbReference type="SMART" id="SM00382">
    <property type="entry name" value="AAA"/>
    <property type="match status" value="1"/>
</dbReference>
<keyword evidence="7 9" id="KW-1133">Transmembrane helix</keyword>
<feature type="transmembrane region" description="Helical" evidence="9">
    <location>
        <begin position="59"/>
        <end position="77"/>
    </location>
</feature>
<dbReference type="AlphaFoldDB" id="A0A4Z0QEU2"/>
<dbReference type="PANTHER" id="PTHR24221:SF654">
    <property type="entry name" value="ATP-BINDING CASSETTE SUB-FAMILY B MEMBER 6"/>
    <property type="match status" value="1"/>
</dbReference>
<keyword evidence="6 12" id="KW-0067">ATP-binding</keyword>
<dbReference type="PROSITE" id="PS00211">
    <property type="entry name" value="ABC_TRANSPORTER_1"/>
    <property type="match status" value="1"/>
</dbReference>
<dbReference type="FunFam" id="3.40.50.300:FF:000299">
    <property type="entry name" value="ABC transporter ATP-binding protein/permease"/>
    <property type="match status" value="1"/>
</dbReference>